<evidence type="ECO:0000313" key="14">
    <source>
        <dbReference type="EMBL" id="RIY39367.1"/>
    </source>
</evidence>
<dbReference type="PIRSF" id="PIRSF003095">
    <property type="entry name" value="Trigger_factor"/>
    <property type="match status" value="1"/>
</dbReference>
<feature type="domain" description="Trigger factor ribosome-binding bacterial" evidence="12">
    <location>
        <begin position="7"/>
        <end position="143"/>
    </location>
</feature>
<dbReference type="Pfam" id="PF05697">
    <property type="entry name" value="Trigger_N"/>
    <property type="match status" value="1"/>
</dbReference>
<keyword evidence="10" id="KW-0131">Cell cycle</keyword>
<keyword evidence="6" id="KW-0132">Cell division</keyword>
<dbReference type="GO" id="GO:0015031">
    <property type="term" value="P:protein transport"/>
    <property type="evidence" value="ECO:0007669"/>
    <property type="project" value="InterPro"/>
</dbReference>
<dbReference type="InterPro" id="IPR005215">
    <property type="entry name" value="Trig_fac"/>
</dbReference>
<dbReference type="InterPro" id="IPR036611">
    <property type="entry name" value="Trigger_fac_ribosome-bd_sf"/>
</dbReference>
<dbReference type="EMBL" id="NRJG01000034">
    <property type="protein sequence ID" value="RIY39367.1"/>
    <property type="molecule type" value="Genomic_DNA"/>
</dbReference>
<evidence type="ECO:0000256" key="1">
    <source>
        <dbReference type="ARBA" id="ARBA00000971"/>
    </source>
</evidence>
<protein>
    <recommendedName>
        <fullName evidence="5">Trigger factor</fullName>
        <ecNumber evidence="4">5.2.1.8</ecNumber>
    </recommendedName>
    <alternativeName>
        <fullName evidence="11">PPIase</fullName>
    </alternativeName>
</protein>
<keyword evidence="9" id="KW-0413">Isomerase</keyword>
<evidence type="ECO:0000256" key="7">
    <source>
        <dbReference type="ARBA" id="ARBA00023110"/>
    </source>
</evidence>
<dbReference type="EC" id="5.2.1.8" evidence="4"/>
<comment type="catalytic activity">
    <reaction evidence="1">
        <text>[protein]-peptidylproline (omega=180) = [protein]-peptidylproline (omega=0)</text>
        <dbReference type="Rhea" id="RHEA:16237"/>
        <dbReference type="Rhea" id="RHEA-COMP:10747"/>
        <dbReference type="Rhea" id="RHEA-COMP:10748"/>
        <dbReference type="ChEBI" id="CHEBI:83833"/>
        <dbReference type="ChEBI" id="CHEBI:83834"/>
        <dbReference type="EC" id="5.2.1.8"/>
    </reaction>
</comment>
<evidence type="ECO:0000256" key="5">
    <source>
        <dbReference type="ARBA" id="ARBA00016902"/>
    </source>
</evidence>
<dbReference type="InterPro" id="IPR008881">
    <property type="entry name" value="Trigger_fac_ribosome-bd_bac"/>
</dbReference>
<dbReference type="RefSeq" id="WP_119530443.1">
    <property type="nucleotide sequence ID" value="NZ_JBHSSP010000016.1"/>
</dbReference>
<dbReference type="SUPFAM" id="SSF102735">
    <property type="entry name" value="Trigger factor ribosome-binding domain"/>
    <property type="match status" value="1"/>
</dbReference>
<name>A0A3A1YTJ7_9GAMM</name>
<dbReference type="Gene3D" id="3.10.50.40">
    <property type="match status" value="1"/>
</dbReference>
<dbReference type="InterPro" id="IPR037041">
    <property type="entry name" value="Trigger_fac_C_sf"/>
</dbReference>
<comment type="subcellular location">
    <subcellularLocation>
        <location evidence="2">Cytoplasm</location>
    </subcellularLocation>
</comment>
<reference evidence="14 15" key="1">
    <citation type="submission" date="2017-08" db="EMBL/GenBank/DDBJ databases">
        <title>Reclassification of Bisgaard taxon 37 and 44.</title>
        <authorList>
            <person name="Christensen H."/>
        </authorList>
    </citation>
    <scope>NUCLEOTIDE SEQUENCE [LARGE SCALE GENOMIC DNA]</scope>
    <source>
        <strain evidence="14 15">111</strain>
    </source>
</reference>
<evidence type="ECO:0000313" key="15">
    <source>
        <dbReference type="Proteomes" id="UP000265916"/>
    </source>
</evidence>
<dbReference type="AlphaFoldDB" id="A0A3A1YTJ7"/>
<evidence type="ECO:0000256" key="4">
    <source>
        <dbReference type="ARBA" id="ARBA00013194"/>
    </source>
</evidence>
<sequence length="449" mass="51497">MSSFKLVSSEGLTREVKLSISRDLFEKEYNKEVKKLVASKKLSLPGFRPGKVPLSVAEPYVRQDASNAAAQKLENEAFTAYLKTSEERPIIINSRKADWVEEGKELEVTLNFDVAPKVELKDFSNVEVEFPVISEESAVEEMILALRQQRSTYELKDKAAALDDLVIFESEATDENGLPYAAFTGKNNLVVGSYQYPADFSGDFVGRKAGDEFETKFKVSEDKEFNLKVKVLEVKERTLGEVDEAFISEFLNKKNATLDDLKAEIKKNLKREIKAHTLKYFLNRTDEKFLELYSDLEVSKGIVDFYVYRRFEAYLLNTTPSNQPRLSGKELFDATNELMKKDPDTVAVLTNEERNNLRIELVHEALVRDLNITVTDEEVEQYIEDLSVMFEDPIEYKHQSRKNKQLLESSRNEVLSQKVALKLKTLFKLKEVEMPYTDLVRINQGQDLA</sequence>
<accession>A0A3A1YTJ7</accession>
<evidence type="ECO:0000256" key="6">
    <source>
        <dbReference type="ARBA" id="ARBA00022618"/>
    </source>
</evidence>
<dbReference type="NCBIfam" id="TIGR00115">
    <property type="entry name" value="tig"/>
    <property type="match status" value="1"/>
</dbReference>
<comment type="caution">
    <text evidence="14">The sequence shown here is derived from an EMBL/GenBank/DDBJ whole genome shotgun (WGS) entry which is preliminary data.</text>
</comment>
<evidence type="ECO:0000256" key="11">
    <source>
        <dbReference type="ARBA" id="ARBA00029986"/>
    </source>
</evidence>
<dbReference type="Gene3D" id="1.10.3120.10">
    <property type="entry name" value="Trigger factor, C-terminal domain"/>
    <property type="match status" value="1"/>
</dbReference>
<evidence type="ECO:0000256" key="9">
    <source>
        <dbReference type="ARBA" id="ARBA00023235"/>
    </source>
</evidence>
<dbReference type="Proteomes" id="UP000265916">
    <property type="component" value="Unassembled WGS sequence"/>
</dbReference>
<dbReference type="GO" id="GO:0003755">
    <property type="term" value="F:peptidyl-prolyl cis-trans isomerase activity"/>
    <property type="evidence" value="ECO:0007669"/>
    <property type="project" value="UniProtKB-KW"/>
</dbReference>
<organism evidence="14 15">
    <name type="scientific">Psittacicella hinzii</name>
    <dbReference type="NCBI Taxonomy" id="2028575"/>
    <lineage>
        <taxon>Bacteria</taxon>
        <taxon>Pseudomonadati</taxon>
        <taxon>Pseudomonadota</taxon>
        <taxon>Gammaproteobacteria</taxon>
        <taxon>Pasteurellales</taxon>
        <taxon>Psittacicellaceae</taxon>
        <taxon>Psittacicella</taxon>
    </lineage>
</organism>
<comment type="similarity">
    <text evidence="3">Belongs to the FKBP-type PPIase family. Tig subfamily.</text>
</comment>
<keyword evidence="7" id="KW-0697">Rotamase</keyword>
<evidence type="ECO:0000256" key="8">
    <source>
        <dbReference type="ARBA" id="ARBA00023186"/>
    </source>
</evidence>
<dbReference type="InterPro" id="IPR046357">
    <property type="entry name" value="PPIase_dom_sf"/>
</dbReference>
<dbReference type="GO" id="GO:0051301">
    <property type="term" value="P:cell division"/>
    <property type="evidence" value="ECO:0007669"/>
    <property type="project" value="UniProtKB-KW"/>
</dbReference>
<dbReference type="OrthoDB" id="9767721at2"/>
<evidence type="ECO:0000256" key="10">
    <source>
        <dbReference type="ARBA" id="ARBA00023306"/>
    </source>
</evidence>
<evidence type="ECO:0000256" key="2">
    <source>
        <dbReference type="ARBA" id="ARBA00004496"/>
    </source>
</evidence>
<dbReference type="Pfam" id="PF05698">
    <property type="entry name" value="Trigger_C"/>
    <property type="match status" value="1"/>
</dbReference>
<dbReference type="SUPFAM" id="SSF109998">
    <property type="entry name" value="Triger factor/SurA peptide-binding domain-like"/>
    <property type="match status" value="1"/>
</dbReference>
<dbReference type="GO" id="GO:0005737">
    <property type="term" value="C:cytoplasm"/>
    <property type="evidence" value="ECO:0007669"/>
    <property type="project" value="UniProtKB-SubCell"/>
</dbReference>
<gene>
    <name evidence="14" type="primary">tig</name>
    <name evidence="14" type="ORF">CKF58_02295</name>
</gene>
<dbReference type="InterPro" id="IPR008880">
    <property type="entry name" value="Trigger_fac_C"/>
</dbReference>
<proteinExistence type="inferred from homology"/>
<evidence type="ECO:0000259" key="13">
    <source>
        <dbReference type="Pfam" id="PF05698"/>
    </source>
</evidence>
<keyword evidence="8" id="KW-0143">Chaperone</keyword>
<dbReference type="InterPro" id="IPR027304">
    <property type="entry name" value="Trigger_fact/SurA_dom_sf"/>
</dbReference>
<dbReference type="Gene3D" id="3.30.70.1050">
    <property type="entry name" value="Trigger factor ribosome-binding domain"/>
    <property type="match status" value="1"/>
</dbReference>
<evidence type="ECO:0000256" key="3">
    <source>
        <dbReference type="ARBA" id="ARBA00005464"/>
    </source>
</evidence>
<evidence type="ECO:0000259" key="12">
    <source>
        <dbReference type="Pfam" id="PF05697"/>
    </source>
</evidence>
<dbReference type="GO" id="GO:0006457">
    <property type="term" value="P:protein folding"/>
    <property type="evidence" value="ECO:0007669"/>
    <property type="project" value="InterPro"/>
</dbReference>
<feature type="domain" description="Trigger factor C-terminal" evidence="13">
    <location>
        <begin position="257"/>
        <end position="424"/>
    </location>
</feature>
<keyword evidence="15" id="KW-1185">Reference proteome</keyword>